<feature type="compositionally biased region" description="Low complexity" evidence="8">
    <location>
        <begin position="203"/>
        <end position="220"/>
    </location>
</feature>
<evidence type="ECO:0000313" key="10">
    <source>
        <dbReference type="Proteomes" id="UP000075714"/>
    </source>
</evidence>
<evidence type="ECO:0000256" key="4">
    <source>
        <dbReference type="ARBA" id="ARBA00022737"/>
    </source>
</evidence>
<evidence type="ECO:0000313" key="9">
    <source>
        <dbReference type="EMBL" id="KXZ49123.1"/>
    </source>
</evidence>
<evidence type="ECO:0000256" key="5">
    <source>
        <dbReference type="ARBA" id="ARBA00023136"/>
    </source>
</evidence>
<evidence type="ECO:0000256" key="3">
    <source>
        <dbReference type="ARBA" id="ARBA00022692"/>
    </source>
</evidence>
<dbReference type="GO" id="GO:0016020">
    <property type="term" value="C:membrane"/>
    <property type="evidence" value="ECO:0007669"/>
    <property type="project" value="UniProtKB-SubCell"/>
</dbReference>
<name>A0A150GH57_GONPE</name>
<feature type="region of interest" description="Disordered" evidence="8">
    <location>
        <begin position="132"/>
        <end position="161"/>
    </location>
</feature>
<dbReference type="PRINTS" id="PR00926">
    <property type="entry name" value="MITOCARRIER"/>
</dbReference>
<organism evidence="9 10">
    <name type="scientific">Gonium pectorale</name>
    <name type="common">Green alga</name>
    <dbReference type="NCBI Taxonomy" id="33097"/>
    <lineage>
        <taxon>Eukaryota</taxon>
        <taxon>Viridiplantae</taxon>
        <taxon>Chlorophyta</taxon>
        <taxon>core chlorophytes</taxon>
        <taxon>Chlorophyceae</taxon>
        <taxon>CS clade</taxon>
        <taxon>Chlamydomonadales</taxon>
        <taxon>Volvocaceae</taxon>
        <taxon>Gonium</taxon>
    </lineage>
</organism>
<feature type="repeat" description="Solcar" evidence="6">
    <location>
        <begin position="229"/>
        <end position="353"/>
    </location>
</feature>
<evidence type="ECO:0000256" key="6">
    <source>
        <dbReference type="PROSITE-ProRule" id="PRU00282"/>
    </source>
</evidence>
<dbReference type="PROSITE" id="PS50920">
    <property type="entry name" value="SOLCAR"/>
    <property type="match status" value="3"/>
</dbReference>
<dbReference type="PANTHER" id="PTHR24089">
    <property type="entry name" value="SOLUTE CARRIER FAMILY 25"/>
    <property type="match status" value="1"/>
</dbReference>
<dbReference type="InterPro" id="IPR018108">
    <property type="entry name" value="MCP_transmembrane"/>
</dbReference>
<dbReference type="Proteomes" id="UP000075714">
    <property type="component" value="Unassembled WGS sequence"/>
</dbReference>
<dbReference type="AlphaFoldDB" id="A0A150GH57"/>
<keyword evidence="5 6" id="KW-0472">Membrane</keyword>
<feature type="region of interest" description="Disordered" evidence="8">
    <location>
        <begin position="281"/>
        <end position="302"/>
    </location>
</feature>
<feature type="region of interest" description="Disordered" evidence="8">
    <location>
        <begin position="179"/>
        <end position="225"/>
    </location>
</feature>
<dbReference type="InterPro" id="IPR023395">
    <property type="entry name" value="MCP_dom_sf"/>
</dbReference>
<protein>
    <submittedName>
        <fullName evidence="9">Uncharacterized protein</fullName>
    </submittedName>
</protein>
<keyword evidence="10" id="KW-1185">Reference proteome</keyword>
<comment type="subcellular location">
    <subcellularLocation>
        <location evidence="1">Membrane</location>
        <topology evidence="1">Multi-pass membrane protein</topology>
    </subcellularLocation>
</comment>
<dbReference type="Gene3D" id="1.50.40.10">
    <property type="entry name" value="Mitochondrial carrier domain"/>
    <property type="match status" value="2"/>
</dbReference>
<proteinExistence type="inferred from homology"/>
<dbReference type="InterPro" id="IPR002067">
    <property type="entry name" value="MCP"/>
</dbReference>
<dbReference type="Pfam" id="PF00153">
    <property type="entry name" value="Mito_carr"/>
    <property type="match status" value="3"/>
</dbReference>
<evidence type="ECO:0000256" key="8">
    <source>
        <dbReference type="SAM" id="MobiDB-lite"/>
    </source>
</evidence>
<dbReference type="GO" id="GO:0055085">
    <property type="term" value="P:transmembrane transport"/>
    <property type="evidence" value="ECO:0007669"/>
    <property type="project" value="InterPro"/>
</dbReference>
<accession>A0A150GH57</accession>
<evidence type="ECO:0000256" key="2">
    <source>
        <dbReference type="ARBA" id="ARBA00022448"/>
    </source>
</evidence>
<dbReference type="EMBL" id="LSYV01000024">
    <property type="protein sequence ID" value="KXZ49123.1"/>
    <property type="molecule type" value="Genomic_DNA"/>
</dbReference>
<dbReference type="OrthoDB" id="270584at2759"/>
<keyword evidence="2 7" id="KW-0813">Transport</keyword>
<gene>
    <name evidence="9" type="ORF">GPECTOR_23g52</name>
</gene>
<feature type="repeat" description="Solcar" evidence="6">
    <location>
        <begin position="28"/>
        <end position="111"/>
    </location>
</feature>
<keyword evidence="3 6" id="KW-0812">Transmembrane</keyword>
<comment type="similarity">
    <text evidence="7">Belongs to the mitochondrial carrier (TC 2.A.29) family.</text>
</comment>
<keyword evidence="4" id="KW-0677">Repeat</keyword>
<comment type="caution">
    <text evidence="9">The sequence shown here is derived from an EMBL/GenBank/DDBJ whole genome shotgun (WGS) entry which is preliminary data.</text>
</comment>
<sequence length="486" mass="49101">MHQSAGERVQPDAGDGDAIKAWLRSNVPHVGRELIAGGAAGAIAKTCVAPLERTKILLMTGKATNGAVATLSALFRSEGLPGLFRGNGASCLRIVPYAAIHFSAYEAYRRLLAEQLLPLLAPAAAPLPATAAARDSSAGGGGSSRSTAEEADGSGSGRSGSVVLDAAEDEETGSLMASANSIDISSSSLPPPPSKGKARLSPARAPGVASVSGSGPAGAEPPRPKRLTLVPGWELLAGSAAGATAVLMTYPLDVVRTRLAWATEASAASAKAKAASAVTAPAPAAGAGPPASTATLPATAPARQVSHRITGVLRDIVRHDGPVGLYRGLAPTLYGIMPYAGLKFFVYASLKQRYRDAHGGGGDAAGDSGGGGKRGGGDKLPVPYMLAFGGASGLLAQTVTYPLDVVRRRMQVYGLQQEQAGAARAGAAAAGRLSTWGTAAGILQREGLRGLFRGLSLNYVKVVPSTAIGFTTYDLFKSYLGVSGGL</sequence>
<dbReference type="STRING" id="33097.A0A150GH57"/>
<dbReference type="SUPFAM" id="SSF103506">
    <property type="entry name" value="Mitochondrial carrier"/>
    <property type="match status" value="2"/>
</dbReference>
<evidence type="ECO:0000256" key="7">
    <source>
        <dbReference type="RuleBase" id="RU000488"/>
    </source>
</evidence>
<feature type="repeat" description="Solcar" evidence="6">
    <location>
        <begin position="380"/>
        <end position="479"/>
    </location>
</feature>
<evidence type="ECO:0000256" key="1">
    <source>
        <dbReference type="ARBA" id="ARBA00004141"/>
    </source>
</evidence>
<reference evidence="10" key="1">
    <citation type="journal article" date="2016" name="Nat. Commun.">
        <title>The Gonium pectorale genome demonstrates co-option of cell cycle regulation during the evolution of multicellularity.</title>
        <authorList>
            <person name="Hanschen E.R."/>
            <person name="Marriage T.N."/>
            <person name="Ferris P.J."/>
            <person name="Hamaji T."/>
            <person name="Toyoda A."/>
            <person name="Fujiyama A."/>
            <person name="Neme R."/>
            <person name="Noguchi H."/>
            <person name="Minakuchi Y."/>
            <person name="Suzuki M."/>
            <person name="Kawai-Toyooka H."/>
            <person name="Smith D.R."/>
            <person name="Sparks H."/>
            <person name="Anderson J."/>
            <person name="Bakaric R."/>
            <person name="Luria V."/>
            <person name="Karger A."/>
            <person name="Kirschner M.W."/>
            <person name="Durand P.M."/>
            <person name="Michod R.E."/>
            <person name="Nozaki H."/>
            <person name="Olson B.J."/>
        </authorList>
    </citation>
    <scope>NUCLEOTIDE SEQUENCE [LARGE SCALE GENOMIC DNA]</scope>
    <source>
        <strain evidence="10">NIES-2863</strain>
    </source>
</reference>